<keyword evidence="3" id="KW-1185">Reference proteome</keyword>
<accession>A0A975T1Y2</accession>
<protein>
    <submittedName>
        <fullName evidence="2">GAF domain-containing protein</fullName>
    </submittedName>
</protein>
<dbReference type="EMBL" id="CP077062">
    <property type="protein sequence ID" value="QWZ10094.1"/>
    <property type="molecule type" value="Genomic_DNA"/>
</dbReference>
<dbReference type="Proteomes" id="UP000683575">
    <property type="component" value="Chromosome"/>
</dbReference>
<feature type="domain" description="GAF" evidence="1">
    <location>
        <begin position="20"/>
        <end position="159"/>
    </location>
</feature>
<name>A0A975T1Y2_9ACTN</name>
<dbReference type="KEGG" id="nps:KRR39_10355"/>
<evidence type="ECO:0000259" key="1">
    <source>
        <dbReference type="Pfam" id="PF13185"/>
    </source>
</evidence>
<evidence type="ECO:0000313" key="2">
    <source>
        <dbReference type="EMBL" id="QWZ10094.1"/>
    </source>
</evidence>
<organism evidence="2 3">
    <name type="scientific">Nocardioides panacis</name>
    <dbReference type="NCBI Taxonomy" id="2849501"/>
    <lineage>
        <taxon>Bacteria</taxon>
        <taxon>Bacillati</taxon>
        <taxon>Actinomycetota</taxon>
        <taxon>Actinomycetes</taxon>
        <taxon>Propionibacteriales</taxon>
        <taxon>Nocardioidaceae</taxon>
        <taxon>Nocardioides</taxon>
    </lineage>
</organism>
<dbReference type="RefSeq" id="WP_216941940.1">
    <property type="nucleotide sequence ID" value="NZ_CP077062.1"/>
</dbReference>
<dbReference type="AlphaFoldDB" id="A0A975T1Y2"/>
<reference evidence="2" key="1">
    <citation type="submission" date="2021-06" db="EMBL/GenBank/DDBJ databases">
        <title>Complete genome sequence of Nocardioides sp. G188.</title>
        <authorList>
            <person name="Im W.-T."/>
        </authorList>
    </citation>
    <scope>NUCLEOTIDE SEQUENCE</scope>
    <source>
        <strain evidence="2">G188</strain>
    </source>
</reference>
<gene>
    <name evidence="2" type="ORF">KRR39_10355</name>
</gene>
<dbReference type="Pfam" id="PF13185">
    <property type="entry name" value="GAF_2"/>
    <property type="match status" value="1"/>
</dbReference>
<sequence length="238" mass="25027">MKPIPETQQALAKLGNGGDTDVERVLLRMGRKAKRIVPECVGLSLALLQDGITLTLVASSDEVAVLDAIQYLDGGPCVQAAHENQTLDVNADDLLSEDRWMMYAQASAAHGIASSLSLPLLHDGRMVGSINLYASTPDAFEGHHDALAEELGSSAASAVANADLSFATRMEAVEAPRRIADQDDVHIAVGILSANQGVDIGTARERLRQAAARAGITEHQAARAVRGLLTPEPDAPPA</sequence>
<evidence type="ECO:0000313" key="3">
    <source>
        <dbReference type="Proteomes" id="UP000683575"/>
    </source>
</evidence>
<proteinExistence type="predicted"/>
<dbReference type="InterPro" id="IPR003018">
    <property type="entry name" value="GAF"/>
</dbReference>